<evidence type="ECO:0000259" key="5">
    <source>
        <dbReference type="PROSITE" id="PS50871"/>
    </source>
</evidence>
<evidence type="ECO:0000256" key="3">
    <source>
        <dbReference type="ARBA" id="ARBA00022729"/>
    </source>
</evidence>
<dbReference type="Proteomes" id="UP000000305">
    <property type="component" value="Unassembled WGS sequence"/>
</dbReference>
<comment type="subcellular location">
    <subcellularLocation>
        <location evidence="1">Secreted</location>
    </subcellularLocation>
</comment>
<dbReference type="SUPFAM" id="SSF49842">
    <property type="entry name" value="TNF-like"/>
    <property type="match status" value="1"/>
</dbReference>
<evidence type="ECO:0000313" key="7">
    <source>
        <dbReference type="Proteomes" id="UP000000305"/>
    </source>
</evidence>
<keyword evidence="7" id="KW-1185">Reference proteome</keyword>
<keyword evidence="3 4" id="KW-0732">Signal</keyword>
<reference evidence="6 7" key="1">
    <citation type="journal article" date="2011" name="Science">
        <title>The ecoresponsive genome of Daphnia pulex.</title>
        <authorList>
            <person name="Colbourne J.K."/>
            <person name="Pfrender M.E."/>
            <person name="Gilbert D."/>
            <person name="Thomas W.K."/>
            <person name="Tucker A."/>
            <person name="Oakley T.H."/>
            <person name="Tokishita S."/>
            <person name="Aerts A."/>
            <person name="Arnold G.J."/>
            <person name="Basu M.K."/>
            <person name="Bauer D.J."/>
            <person name="Caceres C.E."/>
            <person name="Carmel L."/>
            <person name="Casola C."/>
            <person name="Choi J.H."/>
            <person name="Detter J.C."/>
            <person name="Dong Q."/>
            <person name="Dusheyko S."/>
            <person name="Eads B.D."/>
            <person name="Frohlich T."/>
            <person name="Geiler-Samerotte K.A."/>
            <person name="Gerlach D."/>
            <person name="Hatcher P."/>
            <person name="Jogdeo S."/>
            <person name="Krijgsveld J."/>
            <person name="Kriventseva E.V."/>
            <person name="Kultz D."/>
            <person name="Laforsch C."/>
            <person name="Lindquist E."/>
            <person name="Lopez J."/>
            <person name="Manak J.R."/>
            <person name="Muller J."/>
            <person name="Pangilinan J."/>
            <person name="Patwardhan R.P."/>
            <person name="Pitluck S."/>
            <person name="Pritham E.J."/>
            <person name="Rechtsteiner A."/>
            <person name="Rho M."/>
            <person name="Rogozin I.B."/>
            <person name="Sakarya O."/>
            <person name="Salamov A."/>
            <person name="Schaack S."/>
            <person name="Shapiro H."/>
            <person name="Shiga Y."/>
            <person name="Skalitzky C."/>
            <person name="Smith Z."/>
            <person name="Souvorov A."/>
            <person name="Sung W."/>
            <person name="Tang Z."/>
            <person name="Tsuchiya D."/>
            <person name="Tu H."/>
            <person name="Vos H."/>
            <person name="Wang M."/>
            <person name="Wolf Y.I."/>
            <person name="Yamagata H."/>
            <person name="Yamada T."/>
            <person name="Ye Y."/>
            <person name="Shaw J.R."/>
            <person name="Andrews J."/>
            <person name="Crease T.J."/>
            <person name="Tang H."/>
            <person name="Lucas S.M."/>
            <person name="Robertson H.M."/>
            <person name="Bork P."/>
            <person name="Koonin E.V."/>
            <person name="Zdobnov E.M."/>
            <person name="Grigoriev I.V."/>
            <person name="Lynch M."/>
            <person name="Boore J.L."/>
        </authorList>
    </citation>
    <scope>NUCLEOTIDE SEQUENCE [LARGE SCALE GENOMIC DNA]</scope>
</reference>
<dbReference type="InterPro" id="IPR001073">
    <property type="entry name" value="C1q_dom"/>
</dbReference>
<dbReference type="InterPro" id="IPR050822">
    <property type="entry name" value="Cerebellin_Synaptic_Org"/>
</dbReference>
<dbReference type="OMA" id="NDRSEYT"/>
<proteinExistence type="predicted"/>
<feature type="domain" description="C1q" evidence="5">
    <location>
        <begin position="264"/>
        <end position="381"/>
    </location>
</feature>
<keyword evidence="2" id="KW-0964">Secreted</keyword>
<dbReference type="PROSITE" id="PS50871">
    <property type="entry name" value="C1Q"/>
    <property type="match status" value="1"/>
</dbReference>
<gene>
    <name evidence="6" type="ORF">DAPPUDRAFT_235623</name>
</gene>
<dbReference type="InterPro" id="IPR008983">
    <property type="entry name" value="Tumour_necrosis_fac-like_dom"/>
</dbReference>
<dbReference type="AlphaFoldDB" id="E9G0C9"/>
<dbReference type="HOGENOM" id="CLU_726203_0_0_1"/>
<evidence type="ECO:0000256" key="1">
    <source>
        <dbReference type="ARBA" id="ARBA00004613"/>
    </source>
</evidence>
<organism evidence="6 7">
    <name type="scientific">Daphnia pulex</name>
    <name type="common">Water flea</name>
    <dbReference type="NCBI Taxonomy" id="6669"/>
    <lineage>
        <taxon>Eukaryota</taxon>
        <taxon>Metazoa</taxon>
        <taxon>Ecdysozoa</taxon>
        <taxon>Arthropoda</taxon>
        <taxon>Crustacea</taxon>
        <taxon>Branchiopoda</taxon>
        <taxon>Diplostraca</taxon>
        <taxon>Cladocera</taxon>
        <taxon>Anomopoda</taxon>
        <taxon>Daphniidae</taxon>
        <taxon>Daphnia</taxon>
    </lineage>
</organism>
<dbReference type="GO" id="GO:0005615">
    <property type="term" value="C:extracellular space"/>
    <property type="evidence" value="ECO:0000318"/>
    <property type="project" value="GO_Central"/>
</dbReference>
<evidence type="ECO:0000256" key="2">
    <source>
        <dbReference type="ARBA" id="ARBA00022525"/>
    </source>
</evidence>
<dbReference type="EMBL" id="GL732528">
    <property type="protein sequence ID" value="EFX87425.1"/>
    <property type="molecule type" value="Genomic_DNA"/>
</dbReference>
<dbReference type="PANTHER" id="PTHR22923:SF62">
    <property type="entry name" value="CVP18"/>
    <property type="match status" value="1"/>
</dbReference>
<dbReference type="Pfam" id="PF00386">
    <property type="entry name" value="C1q"/>
    <property type="match status" value="1"/>
</dbReference>
<dbReference type="PANTHER" id="PTHR22923">
    <property type="entry name" value="CEREBELLIN-RELATED"/>
    <property type="match status" value="1"/>
</dbReference>
<evidence type="ECO:0000313" key="6">
    <source>
        <dbReference type="EMBL" id="EFX87425.1"/>
    </source>
</evidence>
<protein>
    <recommendedName>
        <fullName evidence="5">C1q domain-containing protein</fullName>
    </recommendedName>
</protein>
<name>E9G0C9_DAPPU</name>
<dbReference type="Gene3D" id="2.60.120.40">
    <property type="match status" value="1"/>
</dbReference>
<dbReference type="PhylomeDB" id="E9G0C9"/>
<dbReference type="KEGG" id="dpx:DAPPUDRAFT_235623"/>
<sequence>MKQFCTVVFASVICIVSSIEPTGWSYASVHQLPYFNAPTSLGPVQDVAFHPESRVPQKADQDTMLVLGSHKQVIKIVELVCTTALKERLDGTTDCTASDLKKEFLEMSRHSTETSQRLAETNAEVLNLKKTLNASVVELTATKNNLMDMTAAFADLEKESEKTTTDLAALQLHSANATTSLATIQQDLNVIKADVIALNATSSSDKPSSIGKIPASCADLRQLGNGKSGLFNIKSDKKIKIAYCDFTKPSTDSGFQNSIGSLDVKSSTTSFYVQLGKDFSEARSPIPFVKELLNVGGAYNGTSRKFTAPVTGKYFFTLTGVVAFPATVSDNSYLQLALYKNGGEIGRAFSDEMSDIRKHGTISLQSTLDLTKDLNGSKKQM</sequence>
<dbReference type="OrthoDB" id="10316544at2759"/>
<evidence type="ECO:0000256" key="4">
    <source>
        <dbReference type="SAM" id="SignalP"/>
    </source>
</evidence>
<feature type="signal peptide" evidence="4">
    <location>
        <begin position="1"/>
        <end position="18"/>
    </location>
</feature>
<accession>E9G0C9</accession>
<feature type="chain" id="PRO_5003237012" description="C1q domain-containing protein" evidence="4">
    <location>
        <begin position="19"/>
        <end position="381"/>
    </location>
</feature>
<dbReference type="InParanoid" id="E9G0C9"/>